<evidence type="ECO:0000313" key="3">
    <source>
        <dbReference type="Proteomes" id="UP000276133"/>
    </source>
</evidence>
<reference evidence="2 3" key="1">
    <citation type="journal article" date="2018" name="Sci. Rep.">
        <title>Genomic signatures of local adaptation to the degree of environmental predictability in rotifers.</title>
        <authorList>
            <person name="Franch-Gras L."/>
            <person name="Hahn C."/>
            <person name="Garcia-Roger E.M."/>
            <person name="Carmona M.J."/>
            <person name="Serra M."/>
            <person name="Gomez A."/>
        </authorList>
    </citation>
    <scope>NUCLEOTIDE SEQUENCE [LARGE SCALE GENOMIC DNA]</scope>
    <source>
        <strain evidence="2">HYR1</strain>
    </source>
</reference>
<keyword evidence="1" id="KW-0812">Transmembrane</keyword>
<evidence type="ECO:0000313" key="2">
    <source>
        <dbReference type="EMBL" id="RNA23780.1"/>
    </source>
</evidence>
<dbReference type="Proteomes" id="UP000276133">
    <property type="component" value="Unassembled WGS sequence"/>
</dbReference>
<comment type="caution">
    <text evidence="2">The sequence shown here is derived from an EMBL/GenBank/DDBJ whole genome shotgun (WGS) entry which is preliminary data.</text>
</comment>
<dbReference type="AlphaFoldDB" id="A0A3M7RK54"/>
<keyword evidence="1" id="KW-0472">Membrane</keyword>
<organism evidence="2 3">
    <name type="scientific">Brachionus plicatilis</name>
    <name type="common">Marine rotifer</name>
    <name type="synonym">Brachionus muelleri</name>
    <dbReference type="NCBI Taxonomy" id="10195"/>
    <lineage>
        <taxon>Eukaryota</taxon>
        <taxon>Metazoa</taxon>
        <taxon>Spiralia</taxon>
        <taxon>Gnathifera</taxon>
        <taxon>Rotifera</taxon>
        <taxon>Eurotatoria</taxon>
        <taxon>Monogononta</taxon>
        <taxon>Pseudotrocha</taxon>
        <taxon>Ploima</taxon>
        <taxon>Brachionidae</taxon>
        <taxon>Brachionus</taxon>
    </lineage>
</organism>
<name>A0A3M7RK54_BRAPC</name>
<feature type="transmembrane region" description="Helical" evidence="1">
    <location>
        <begin position="22"/>
        <end position="38"/>
    </location>
</feature>
<keyword evidence="3" id="KW-1185">Reference proteome</keyword>
<evidence type="ECO:0000256" key="1">
    <source>
        <dbReference type="SAM" id="Phobius"/>
    </source>
</evidence>
<dbReference type="EMBL" id="REGN01003219">
    <property type="protein sequence ID" value="RNA23780.1"/>
    <property type="molecule type" value="Genomic_DNA"/>
</dbReference>
<keyword evidence="1" id="KW-1133">Transmembrane helix</keyword>
<accession>A0A3M7RK54</accession>
<protein>
    <submittedName>
        <fullName evidence="2">Uncharacterized protein</fullName>
    </submittedName>
</protein>
<sequence length="92" mass="10590">MAYCWLSSTVNWYIGIWRRKGYGLHYLLTCSFDFAILLDQMRIVQKQRNQVQGTGVAFVGDIADASDKIFVNSSVNCVLFWYTADINKFIGH</sequence>
<gene>
    <name evidence="2" type="ORF">BpHYR1_043514</name>
</gene>
<proteinExistence type="predicted"/>